<dbReference type="Proteomes" id="UP000215902">
    <property type="component" value="Unassembled WGS sequence"/>
</dbReference>
<name>A0A267FQV4_9PLAT</name>
<dbReference type="EMBL" id="NIVC01000838">
    <property type="protein sequence ID" value="PAA76200.1"/>
    <property type="molecule type" value="Genomic_DNA"/>
</dbReference>
<sequence length="118" mass="13032">PQKISTLKTGRLRNPSFIKNQATSTMAASLSLKPTALLLLVLLSVASGANSADNPLEGLVNFCRQICEQERLSADSLWQPQPQPRPVSLSRRTPSLQAIFYKLGHPPESSKDKKQQFF</sequence>
<reference evidence="2 3" key="1">
    <citation type="submission" date="2017-06" db="EMBL/GenBank/DDBJ databases">
        <title>A platform for efficient transgenesis in Macrostomum lignano, a flatworm model organism for stem cell research.</title>
        <authorList>
            <person name="Berezikov E."/>
        </authorList>
    </citation>
    <scope>NUCLEOTIDE SEQUENCE [LARGE SCALE GENOMIC DNA]</scope>
    <source>
        <strain evidence="2">DV1</strain>
        <tissue evidence="2">Whole organism</tissue>
    </source>
</reference>
<proteinExistence type="predicted"/>
<organism evidence="2 3">
    <name type="scientific">Macrostomum lignano</name>
    <dbReference type="NCBI Taxonomy" id="282301"/>
    <lineage>
        <taxon>Eukaryota</taxon>
        <taxon>Metazoa</taxon>
        <taxon>Spiralia</taxon>
        <taxon>Lophotrochozoa</taxon>
        <taxon>Platyhelminthes</taxon>
        <taxon>Rhabditophora</taxon>
        <taxon>Macrostomorpha</taxon>
        <taxon>Macrostomida</taxon>
        <taxon>Macrostomidae</taxon>
        <taxon>Macrostomum</taxon>
    </lineage>
</organism>
<dbReference type="AlphaFoldDB" id="A0A267FQV4"/>
<dbReference type="EMBL" id="NIVC01000913">
    <property type="protein sequence ID" value="PAA74920.1"/>
    <property type="molecule type" value="Genomic_DNA"/>
</dbReference>
<keyword evidence="3" id="KW-1185">Reference proteome</keyword>
<feature type="non-terminal residue" evidence="2">
    <location>
        <position position="1"/>
    </location>
</feature>
<accession>A0A267FQV4</accession>
<evidence type="ECO:0000313" key="2">
    <source>
        <dbReference type="EMBL" id="PAA76200.1"/>
    </source>
</evidence>
<evidence type="ECO:0000313" key="3">
    <source>
        <dbReference type="Proteomes" id="UP000215902"/>
    </source>
</evidence>
<comment type="caution">
    <text evidence="2">The sequence shown here is derived from an EMBL/GenBank/DDBJ whole genome shotgun (WGS) entry which is preliminary data.</text>
</comment>
<evidence type="ECO:0000313" key="1">
    <source>
        <dbReference type="EMBL" id="PAA74920.1"/>
    </source>
</evidence>
<gene>
    <name evidence="2" type="ORF">BOX15_Mlig028219g2</name>
    <name evidence="1" type="ORF">BOX15_Mlig028219g3</name>
</gene>
<protein>
    <submittedName>
        <fullName evidence="2">Uncharacterized protein</fullName>
    </submittedName>
</protein>